<evidence type="ECO:0000313" key="4">
    <source>
        <dbReference type="Proteomes" id="UP000318431"/>
    </source>
</evidence>
<dbReference type="InterPro" id="IPR014710">
    <property type="entry name" value="RmlC-like_jellyroll"/>
</dbReference>
<dbReference type="OrthoDB" id="9794183at2"/>
<dbReference type="InterPro" id="IPR013096">
    <property type="entry name" value="Cupin_2"/>
</dbReference>
<dbReference type="EMBL" id="VLLB01000001">
    <property type="protein sequence ID" value="TWI69802.1"/>
    <property type="molecule type" value="Genomic_DNA"/>
</dbReference>
<protein>
    <submittedName>
        <fullName evidence="3">Mannose-6-phosphate isomerase-like protein (Cupin superfamily)</fullName>
    </submittedName>
</protein>
<reference evidence="3 4" key="1">
    <citation type="journal article" date="2015" name="Stand. Genomic Sci.">
        <title>Genomic Encyclopedia of Bacterial and Archaeal Type Strains, Phase III: the genomes of soil and plant-associated and newly described type strains.</title>
        <authorList>
            <person name="Whitman W.B."/>
            <person name="Woyke T."/>
            <person name="Klenk H.P."/>
            <person name="Zhou Y."/>
            <person name="Lilburn T.G."/>
            <person name="Beck B.J."/>
            <person name="De Vos P."/>
            <person name="Vandamme P."/>
            <person name="Eisen J.A."/>
            <person name="Garrity G."/>
            <person name="Hugenholtz P."/>
            <person name="Kyrpides N.C."/>
        </authorList>
    </citation>
    <scope>NUCLEOTIDE SEQUENCE [LARGE SCALE GENOMIC DNA]</scope>
    <source>
        <strain evidence="3 4">CGMCC 1.10822</strain>
    </source>
</reference>
<accession>A0A562RL79</accession>
<dbReference type="Proteomes" id="UP000318431">
    <property type="component" value="Unassembled WGS sequence"/>
</dbReference>
<keyword evidence="3" id="KW-0413">Isomerase</keyword>
<comment type="caution">
    <text evidence="3">The sequence shown here is derived from an EMBL/GenBank/DDBJ whole genome shotgun (WGS) entry which is preliminary data.</text>
</comment>
<keyword evidence="4" id="KW-1185">Reference proteome</keyword>
<dbReference type="SUPFAM" id="SSF51182">
    <property type="entry name" value="RmlC-like cupins"/>
    <property type="match status" value="1"/>
</dbReference>
<dbReference type="AlphaFoldDB" id="A0A562RL79"/>
<dbReference type="Gene3D" id="2.60.120.10">
    <property type="entry name" value="Jelly Rolls"/>
    <property type="match status" value="1"/>
</dbReference>
<dbReference type="RefSeq" id="WP_145647535.1">
    <property type="nucleotide sequence ID" value="NZ_VLLB01000001.1"/>
</dbReference>
<name>A0A562RL79_9BURK</name>
<dbReference type="InterPro" id="IPR011051">
    <property type="entry name" value="RmlC_Cupin_sf"/>
</dbReference>
<feature type="domain" description="Cupin type-2" evidence="2">
    <location>
        <begin position="39"/>
        <end position="97"/>
    </location>
</feature>
<dbReference type="PANTHER" id="PTHR36114:SF1">
    <property type="entry name" value="16.7 KDA PROTEIN IN WHIE LOCUS"/>
    <property type="match status" value="1"/>
</dbReference>
<evidence type="ECO:0000313" key="3">
    <source>
        <dbReference type="EMBL" id="TWI69802.1"/>
    </source>
</evidence>
<proteinExistence type="predicted"/>
<dbReference type="Pfam" id="PF07883">
    <property type="entry name" value="Cupin_2"/>
    <property type="match status" value="1"/>
</dbReference>
<evidence type="ECO:0000259" key="2">
    <source>
        <dbReference type="Pfam" id="PF07883"/>
    </source>
</evidence>
<dbReference type="InterPro" id="IPR052044">
    <property type="entry name" value="PKS_Associated_Protein"/>
</dbReference>
<gene>
    <name evidence="3" type="ORF">IP91_00875</name>
</gene>
<sequence length="118" mass="12842">MNAPIDLAGKLATFTEAWQPRTVSLYNGHDVMVAKLRGEYHWHVHPDTDDFFLVLQGALEIDVEGAGTVALGPGQLYVVPKGVRHRPRAADEAHILLIEPTGTPNSGDPQTAAPRRVI</sequence>
<evidence type="ECO:0000256" key="1">
    <source>
        <dbReference type="SAM" id="MobiDB-lite"/>
    </source>
</evidence>
<dbReference type="PANTHER" id="PTHR36114">
    <property type="entry name" value="16.7 KDA PROTEIN IN WHIE LOCUS"/>
    <property type="match status" value="1"/>
</dbReference>
<dbReference type="CDD" id="cd02226">
    <property type="entry name" value="cupin_YdbB-like"/>
    <property type="match status" value="1"/>
</dbReference>
<feature type="region of interest" description="Disordered" evidence="1">
    <location>
        <begin position="99"/>
        <end position="118"/>
    </location>
</feature>
<organism evidence="3 4">
    <name type="scientific">Pseudoduganella lurida</name>
    <dbReference type="NCBI Taxonomy" id="1036180"/>
    <lineage>
        <taxon>Bacteria</taxon>
        <taxon>Pseudomonadati</taxon>
        <taxon>Pseudomonadota</taxon>
        <taxon>Betaproteobacteria</taxon>
        <taxon>Burkholderiales</taxon>
        <taxon>Oxalobacteraceae</taxon>
        <taxon>Telluria group</taxon>
        <taxon>Pseudoduganella</taxon>
    </lineage>
</organism>
<dbReference type="GO" id="GO:0016853">
    <property type="term" value="F:isomerase activity"/>
    <property type="evidence" value="ECO:0007669"/>
    <property type="project" value="UniProtKB-KW"/>
</dbReference>